<dbReference type="AlphaFoldDB" id="A0A9X1MUT1"/>
<comment type="subcellular location">
    <subcellularLocation>
        <location evidence="1">Cell inner membrane</location>
        <topology evidence="1">Multi-pass membrane protein</topology>
    </subcellularLocation>
</comment>
<feature type="transmembrane region" description="Helical" evidence="11">
    <location>
        <begin position="215"/>
        <end position="238"/>
    </location>
</feature>
<keyword evidence="4" id="KW-0997">Cell inner membrane</keyword>
<gene>
    <name evidence="12" type="ORF">LPW36_03660</name>
</gene>
<dbReference type="GO" id="GO:0015171">
    <property type="term" value="F:amino acid transmembrane transporter activity"/>
    <property type="evidence" value="ECO:0007669"/>
    <property type="project" value="InterPro"/>
</dbReference>
<feature type="transmembrane region" description="Helical" evidence="11">
    <location>
        <begin position="52"/>
        <end position="69"/>
    </location>
</feature>
<evidence type="ECO:0000313" key="13">
    <source>
        <dbReference type="Proteomes" id="UP001139171"/>
    </source>
</evidence>
<feature type="transmembrane region" description="Helical" evidence="11">
    <location>
        <begin position="103"/>
        <end position="123"/>
    </location>
</feature>
<dbReference type="InterPro" id="IPR018227">
    <property type="entry name" value="Amino_acid_transport_2"/>
</dbReference>
<feature type="transmembrane region" description="Helical" evidence="11">
    <location>
        <begin position="349"/>
        <end position="368"/>
    </location>
</feature>
<feature type="transmembrane region" description="Helical" evidence="11">
    <location>
        <begin position="27"/>
        <end position="46"/>
    </location>
</feature>
<reference evidence="12" key="1">
    <citation type="submission" date="2021-11" db="EMBL/GenBank/DDBJ databases">
        <title>Jinshanibacter sp. isolated from one year old Eriocheir sinensis.</title>
        <authorList>
            <person name="Li J.-Y."/>
            <person name="He W."/>
            <person name="Gao T.-H."/>
        </authorList>
    </citation>
    <scope>NUCLEOTIDE SEQUENCE</scope>
    <source>
        <strain evidence="12">LJY008</strain>
    </source>
</reference>
<keyword evidence="9 11" id="KW-0472">Membrane</keyword>
<evidence type="ECO:0000256" key="2">
    <source>
        <dbReference type="ARBA" id="ARBA00022448"/>
    </source>
</evidence>
<sequence>MDTTQTTTITASIAPASSLGWRKSDTMWMLGLYGTAIGAGVLFLPINAGIGGLIPLIIMALIAFPMTYFSHRGLTRFVLSGKNPGEDITEVVEEHFGVGAGKLITLLYFFAIYPILLVYSVAITNTVDSFIVHQLNLPSPPRAILSLILIVGLMTIVRFGEQFIVKAMSILVFPFVAVLMLLALYLIPNWSGAIFETASLSSTASATGNGLLMTLWLAIPVMVFSFNHSPIISAFAVAKREEYGQNAERKCSQILARSHIMMVLTVMFFVFSCVLSLSPADLAAAKAQNISILSYLANHFNTPIIAYIAPVIAFIAITKSFLGHYLGAREGFNGMVIKSLRGKGKSIELNKLNRITALFMLITTWIVATLNPSILGMIETLGGPIIAMLLFLMPMYAIHKVPAMRKYSGHISNVFVVLMGLISMSAIVYSLIS</sequence>
<evidence type="ECO:0000256" key="8">
    <source>
        <dbReference type="ARBA" id="ARBA00022989"/>
    </source>
</evidence>
<dbReference type="PANTHER" id="PTHR35334:SF2">
    <property type="entry name" value="SERINE TRANSPORTER SDAC"/>
    <property type="match status" value="1"/>
</dbReference>
<protein>
    <submittedName>
        <fullName evidence="12">HAAAP family serine/threonine permease</fullName>
    </submittedName>
</protein>
<keyword evidence="3" id="KW-1003">Cell membrane</keyword>
<dbReference type="GO" id="GO:0015293">
    <property type="term" value="F:symporter activity"/>
    <property type="evidence" value="ECO:0007669"/>
    <property type="project" value="UniProtKB-KW"/>
</dbReference>
<feature type="transmembrane region" description="Helical" evidence="11">
    <location>
        <begin position="143"/>
        <end position="160"/>
    </location>
</feature>
<dbReference type="NCBIfam" id="TIGR00814">
    <property type="entry name" value="stp"/>
    <property type="match status" value="1"/>
</dbReference>
<keyword evidence="2" id="KW-0813">Transport</keyword>
<evidence type="ECO:0000256" key="11">
    <source>
        <dbReference type="SAM" id="Phobius"/>
    </source>
</evidence>
<evidence type="ECO:0000256" key="9">
    <source>
        <dbReference type="ARBA" id="ARBA00023136"/>
    </source>
</evidence>
<feature type="transmembrane region" description="Helical" evidence="11">
    <location>
        <begin position="410"/>
        <end position="432"/>
    </location>
</feature>
<evidence type="ECO:0000256" key="10">
    <source>
        <dbReference type="ARBA" id="ARBA00047996"/>
    </source>
</evidence>
<evidence type="ECO:0000256" key="6">
    <source>
        <dbReference type="ARBA" id="ARBA00022847"/>
    </source>
</evidence>
<evidence type="ECO:0000256" key="5">
    <source>
        <dbReference type="ARBA" id="ARBA00022692"/>
    </source>
</evidence>
<feature type="transmembrane region" description="Helical" evidence="11">
    <location>
        <begin position="304"/>
        <end position="328"/>
    </location>
</feature>
<evidence type="ECO:0000256" key="7">
    <source>
        <dbReference type="ARBA" id="ARBA00022970"/>
    </source>
</evidence>
<comment type="catalytic activity">
    <reaction evidence="10">
        <text>L-serine(in) + H(+)(in) = L-serine(out) + H(+)(out)</text>
        <dbReference type="Rhea" id="RHEA:28887"/>
        <dbReference type="ChEBI" id="CHEBI:15378"/>
        <dbReference type="ChEBI" id="CHEBI:33384"/>
    </reaction>
    <physiologicalReaction direction="right-to-left" evidence="10">
        <dbReference type="Rhea" id="RHEA:28889"/>
    </physiologicalReaction>
</comment>
<proteinExistence type="predicted"/>
<name>A0A9X1MUT1_9GAMM</name>
<keyword evidence="8 11" id="KW-1133">Transmembrane helix</keyword>
<accession>A0A9X1MUT1</accession>
<dbReference type="InterPro" id="IPR004694">
    <property type="entry name" value="Hydroxy_aa_transpt"/>
</dbReference>
<feature type="transmembrane region" description="Helical" evidence="11">
    <location>
        <begin position="374"/>
        <end position="398"/>
    </location>
</feature>
<dbReference type="GO" id="GO:0005886">
    <property type="term" value="C:plasma membrane"/>
    <property type="evidence" value="ECO:0007669"/>
    <property type="project" value="UniProtKB-SubCell"/>
</dbReference>
<evidence type="ECO:0000313" key="12">
    <source>
        <dbReference type="EMBL" id="MCD1125132.1"/>
    </source>
</evidence>
<comment type="caution">
    <text evidence="12">The sequence shown here is derived from an EMBL/GenBank/DDBJ whole genome shotgun (WGS) entry which is preliminary data.</text>
</comment>
<keyword evidence="6" id="KW-0769">Symport</keyword>
<keyword evidence="7" id="KW-0029">Amino-acid transport</keyword>
<evidence type="ECO:0000256" key="3">
    <source>
        <dbReference type="ARBA" id="ARBA00022475"/>
    </source>
</evidence>
<keyword evidence="13" id="KW-1185">Reference proteome</keyword>
<feature type="transmembrane region" description="Helical" evidence="11">
    <location>
        <begin position="167"/>
        <end position="187"/>
    </location>
</feature>
<evidence type="ECO:0000256" key="4">
    <source>
        <dbReference type="ARBA" id="ARBA00022519"/>
    </source>
</evidence>
<dbReference type="Proteomes" id="UP001139171">
    <property type="component" value="Unassembled WGS sequence"/>
</dbReference>
<dbReference type="EMBL" id="JAJNAG010000004">
    <property type="protein sequence ID" value="MCD1125132.1"/>
    <property type="molecule type" value="Genomic_DNA"/>
</dbReference>
<organism evidence="12 13">
    <name type="scientific">Limnobaculum eriocheiris</name>
    <dbReference type="NCBI Taxonomy" id="2897391"/>
    <lineage>
        <taxon>Bacteria</taxon>
        <taxon>Pseudomonadati</taxon>
        <taxon>Pseudomonadota</taxon>
        <taxon>Gammaproteobacteria</taxon>
        <taxon>Enterobacterales</taxon>
        <taxon>Budviciaceae</taxon>
        <taxon>Limnobaculum</taxon>
    </lineage>
</organism>
<dbReference type="Gene3D" id="1.20.1740.10">
    <property type="entry name" value="Amino acid/polyamine transporter I"/>
    <property type="match status" value="1"/>
</dbReference>
<feature type="transmembrane region" description="Helical" evidence="11">
    <location>
        <begin position="259"/>
        <end position="277"/>
    </location>
</feature>
<keyword evidence="5 11" id="KW-0812">Transmembrane</keyword>
<evidence type="ECO:0000256" key="1">
    <source>
        <dbReference type="ARBA" id="ARBA00004429"/>
    </source>
</evidence>
<dbReference type="PANTHER" id="PTHR35334">
    <property type="entry name" value="SERINE TRANSPORTER"/>
    <property type="match status" value="1"/>
</dbReference>
<dbReference type="RefSeq" id="WP_230608118.1">
    <property type="nucleotide sequence ID" value="NZ_JAJNAG010000004.1"/>
</dbReference>